<reference evidence="2 3" key="1">
    <citation type="journal article" date="2009" name="PLoS Genet.">
        <title>The Bifidobacterium dentium Bd1 genome sequence reflects its genetic adaptation to the human oral cavity.</title>
        <authorList>
            <person name="Ventura M."/>
            <person name="Turroni F."/>
            <person name="Zomer A."/>
            <person name="Foroni E."/>
            <person name="Giubellini V."/>
            <person name="Bottacini F."/>
            <person name="Canchaya C."/>
            <person name="Claesson M.J."/>
            <person name="He F."/>
            <person name="Mantzourani M."/>
            <person name="Mulas L."/>
            <person name="Ferrarini A."/>
            <person name="Gao B."/>
            <person name="Delledonne M."/>
            <person name="Henrissat B."/>
            <person name="Coutinho P."/>
            <person name="Oggioni M."/>
            <person name="Gupta R.S."/>
            <person name="Zhang Z."/>
            <person name="Beighton D."/>
            <person name="Fitzgerald G.F."/>
            <person name="O'Toole P.W."/>
            <person name="van Sinderen D."/>
        </authorList>
    </citation>
    <scope>NUCLEOTIDE SEQUENCE [LARGE SCALE GENOMIC DNA]</scope>
    <source>
        <strain evidence="3">ATCC 27534 / DSM 20436 / JCM 1195 / Bd1</strain>
    </source>
</reference>
<dbReference type="HOGENOM" id="CLU_1988290_0_0_11"/>
<accession>D2Q721</accession>
<protein>
    <submittedName>
        <fullName evidence="2">Uncharacterized protein</fullName>
    </submittedName>
</protein>
<keyword evidence="3" id="KW-1185">Reference proteome</keyword>
<sequence>MLRLRLSRQPTGHLHTRSEAHRFSSRESGPEAPPTKGNGSPVKPPRPRGASKCGHTCVACYSHIRIHELGAIVHGLEQTLGGVVHVPVLSCFIRHDDCDADPLRAWREAGSHRTIDAKAIWRKLI</sequence>
<name>D2Q721_BIFDB</name>
<dbReference type="STRING" id="401473.BDP_0078"/>
<dbReference type="AlphaFoldDB" id="D2Q721"/>
<organism evidence="2 3">
    <name type="scientific">Bifidobacterium dentium (strain ATCC 27534 / DSM 20436 / JCM 1195 / Bd1)</name>
    <dbReference type="NCBI Taxonomy" id="401473"/>
    <lineage>
        <taxon>Bacteria</taxon>
        <taxon>Bacillati</taxon>
        <taxon>Actinomycetota</taxon>
        <taxon>Actinomycetes</taxon>
        <taxon>Bifidobacteriales</taxon>
        <taxon>Bifidobacteriaceae</taxon>
        <taxon>Bifidobacterium</taxon>
    </lineage>
</organism>
<gene>
    <name evidence="2" type="ordered locus">BDP_0078</name>
</gene>
<feature type="region of interest" description="Disordered" evidence="1">
    <location>
        <begin position="1"/>
        <end position="53"/>
    </location>
</feature>
<feature type="compositionally biased region" description="Basic and acidic residues" evidence="1">
    <location>
        <begin position="16"/>
        <end position="29"/>
    </location>
</feature>
<dbReference type="Proteomes" id="UP000008693">
    <property type="component" value="Chromosome"/>
</dbReference>
<evidence type="ECO:0000313" key="2">
    <source>
        <dbReference type="EMBL" id="ADB08767.1"/>
    </source>
</evidence>
<dbReference type="EMBL" id="CP001750">
    <property type="protein sequence ID" value="ADB08767.1"/>
    <property type="molecule type" value="Genomic_DNA"/>
</dbReference>
<dbReference type="KEGG" id="bde:BDP_0078"/>
<evidence type="ECO:0000256" key="1">
    <source>
        <dbReference type="SAM" id="MobiDB-lite"/>
    </source>
</evidence>
<proteinExistence type="predicted"/>
<evidence type="ECO:0000313" key="3">
    <source>
        <dbReference type="Proteomes" id="UP000008693"/>
    </source>
</evidence>